<proteinExistence type="predicted"/>
<dbReference type="EMBL" id="JAOEEO010000001">
    <property type="protein sequence ID" value="MDH0562206.1"/>
    <property type="molecule type" value="Genomic_DNA"/>
</dbReference>
<name>A0AA42IBH5_9GAMM</name>
<dbReference type="PIRSF" id="PIRSF028589">
    <property type="entry name" value="UCP028589"/>
    <property type="match status" value="1"/>
</dbReference>
<protein>
    <submittedName>
        <fullName evidence="1">Uncharacterized protein</fullName>
    </submittedName>
</protein>
<dbReference type="InterPro" id="IPR016893">
    <property type="entry name" value="UCP028589"/>
</dbReference>
<comment type="caution">
    <text evidence="1">The sequence shown here is derived from an EMBL/GenBank/DDBJ whole genome shotgun (WGS) entry which is preliminary data.</text>
</comment>
<gene>
    <name evidence="1" type="ORF">N7644_00740</name>
</gene>
<sequence>MAKDYISLQGMFHLAPIVNGVVGALRELGNMPEFEVEITADVLEHQESTSGQRTTDFTMVQTTGVTFSGTIEEANAENIKYILSGENFEIPSETVTGKSLGTVVADQMILLDAYNLSDVVVKDSTATPVVVNPSKYVLDPAFGTIKFVDVAGLTMPLTIDFKTGTVTQTTIASDLEQEYLLYFAGVNTANGNKVAMKLWRTKKSPEVTFPLIHEELGQYQIQGQALSDISKASDSKLGLYGHFVNIPASP</sequence>
<evidence type="ECO:0000313" key="2">
    <source>
        <dbReference type="Proteomes" id="UP001159329"/>
    </source>
</evidence>
<evidence type="ECO:0000313" key="1">
    <source>
        <dbReference type="EMBL" id="MDH0562206.1"/>
    </source>
</evidence>
<dbReference type="Proteomes" id="UP001159329">
    <property type="component" value="Unassembled WGS sequence"/>
</dbReference>
<accession>A0AA42IBH5</accession>
<dbReference type="AlphaFoldDB" id="A0AA42IBH5"/>
<reference evidence="1" key="1">
    <citation type="submission" date="2022-09" db="EMBL/GenBank/DDBJ databases">
        <title>Intensive care unit water sources are persistently colonized with multi-drug resistant bacteria and are the site of extensive horizontal gene transfer of antibiotic resistance genes.</title>
        <authorList>
            <person name="Diorio-Toth L."/>
        </authorList>
    </citation>
    <scope>NUCLEOTIDE SEQUENCE</scope>
    <source>
        <strain evidence="1">GD04005</strain>
    </source>
</reference>
<organism evidence="1 2">
    <name type="scientific">Acinetobacter courvalinii</name>
    <dbReference type="NCBI Taxonomy" id="280147"/>
    <lineage>
        <taxon>Bacteria</taxon>
        <taxon>Pseudomonadati</taxon>
        <taxon>Pseudomonadota</taxon>
        <taxon>Gammaproteobacteria</taxon>
        <taxon>Moraxellales</taxon>
        <taxon>Moraxellaceae</taxon>
        <taxon>Acinetobacter</taxon>
    </lineage>
</organism>
<dbReference type="RefSeq" id="WP_279694091.1">
    <property type="nucleotide sequence ID" value="NZ_JAOEEO010000001.1"/>
</dbReference>